<dbReference type="AlphaFoldDB" id="A0A316Z9K5"/>
<dbReference type="GO" id="GO:0000981">
    <property type="term" value="F:DNA-binding transcription factor activity, RNA polymerase II-specific"/>
    <property type="evidence" value="ECO:0007669"/>
    <property type="project" value="InterPro"/>
</dbReference>
<gene>
    <name evidence="3" type="ORF">FA09DRAFT_70665</name>
</gene>
<feature type="region of interest" description="Disordered" evidence="1">
    <location>
        <begin position="834"/>
        <end position="921"/>
    </location>
</feature>
<evidence type="ECO:0000313" key="4">
    <source>
        <dbReference type="Proteomes" id="UP000245946"/>
    </source>
</evidence>
<dbReference type="PROSITE" id="PS00463">
    <property type="entry name" value="ZN2_CY6_FUNGAL_1"/>
    <property type="match status" value="1"/>
</dbReference>
<feature type="compositionally biased region" description="Polar residues" evidence="1">
    <location>
        <begin position="318"/>
        <end position="329"/>
    </location>
</feature>
<feature type="region of interest" description="Disordered" evidence="1">
    <location>
        <begin position="1"/>
        <end position="45"/>
    </location>
</feature>
<feature type="region of interest" description="Disordered" evidence="1">
    <location>
        <begin position="264"/>
        <end position="338"/>
    </location>
</feature>
<sequence>MSCTASAIERRRPASSVSSWWPSTDEPPQRGNRPAEEDGVWSCANPSLPEASTSIAWQAPPAPSLQTARWSSKTIPFPPPLHCHPPPCLSLVTLQRNSPALPPSASARRISLVSEKARKRRASVRTAALNATLPPPPLRSAAVGLVPPARRLLVASLSPPSRALLWAAMENNTLCAAGSAIADTAVSACSSTEGAAGVAAVATAATTLAVAAAAVTALASDNDARHDKAQEPHDADDSEQPALTSTGRPVRAARLAAAAAAAASKRAELEASNRAKGVRRTPARKTAKPKAAAKKGTDDDATNASASSAGGPFALVPSQPSRKLPSQQLGDADRHYGYMPTHDAHGVFYPGSAQPFSSAYRPTAGSNDDLLSGGSLLSSFSQQTHNPEAIAALRNLKASTPPQRNSSASSLSSPATFNMTDAQLLGSSMALDEHGDPDAPEDAQHLEPLGIMGAYGTPYGHLGRLHDGRIVQLYPPVERASQACELCRRRKARCSGGLQCERCKKGGHTCVYAQIDRARGVKETKPHDQLLADSTGAKLAADARVSTPPTQVSDGATPDAAMHKSPNKTMSSIAARGRGKKAALGLQTASTRTARPPPRSAGIDASSFLEARDIAPMPHTAHGGYFTGLEGFASSSSSAKEHTQTHTHANSFSSVASNEAPMYSPMQQSSGGFVHDAVFAAASQQHSQRQHQESSLQQAHYQQQRQQQPMAAPTSTRPLLMQQRHSWQAPSSTSGQQHAYYATSTGYERLDSNGYYFQQPHAQQPHAQQTQPQQHTQQQQQTQLQQQVQEHVPQQTHTATNYQYSTSAQVPSQTSTSSSTSNLAHIYSAQPHRSYSSSSVAQQPYHHAAPQYGPESLSAGATMSARPIQSSTSHAGHHEQSHGSHGHGSTAPDGGPATFEQLETTTSSARGYRDFVLASSP</sequence>
<evidence type="ECO:0000313" key="3">
    <source>
        <dbReference type="EMBL" id="PWN96873.1"/>
    </source>
</evidence>
<name>A0A316Z9K5_9BASI</name>
<dbReference type="Proteomes" id="UP000245946">
    <property type="component" value="Unassembled WGS sequence"/>
</dbReference>
<dbReference type="RefSeq" id="XP_025597152.1">
    <property type="nucleotide sequence ID" value="XM_025745788.1"/>
</dbReference>
<feature type="compositionally biased region" description="Basic and acidic residues" evidence="1">
    <location>
        <begin position="222"/>
        <end position="235"/>
    </location>
</feature>
<feature type="region of interest" description="Disordered" evidence="1">
    <location>
        <begin position="761"/>
        <end position="796"/>
    </location>
</feature>
<dbReference type="GO" id="GO:0008270">
    <property type="term" value="F:zinc ion binding"/>
    <property type="evidence" value="ECO:0007669"/>
    <property type="project" value="InterPro"/>
</dbReference>
<evidence type="ECO:0000256" key="1">
    <source>
        <dbReference type="SAM" id="MobiDB-lite"/>
    </source>
</evidence>
<dbReference type="Gene3D" id="4.10.240.10">
    <property type="entry name" value="Zn(2)-C6 fungal-type DNA-binding domain"/>
    <property type="match status" value="1"/>
</dbReference>
<dbReference type="GeneID" id="37273332"/>
<feature type="region of interest" description="Disordered" evidence="1">
    <location>
        <begin position="222"/>
        <end position="246"/>
    </location>
</feature>
<dbReference type="SUPFAM" id="SSF57701">
    <property type="entry name" value="Zn2/Cys6 DNA-binding domain"/>
    <property type="match status" value="1"/>
</dbReference>
<dbReference type="STRING" id="58919.A0A316Z9K5"/>
<dbReference type="PROSITE" id="PS50048">
    <property type="entry name" value="ZN2_CY6_FUNGAL_2"/>
    <property type="match status" value="1"/>
</dbReference>
<keyword evidence="4" id="KW-1185">Reference proteome</keyword>
<feature type="region of interest" description="Disordered" evidence="1">
    <location>
        <begin position="539"/>
        <end position="601"/>
    </location>
</feature>
<protein>
    <recommendedName>
        <fullName evidence="2">Zn(2)-C6 fungal-type domain-containing protein</fullName>
    </recommendedName>
</protein>
<dbReference type="SMART" id="SM00066">
    <property type="entry name" value="GAL4"/>
    <property type="match status" value="1"/>
</dbReference>
<dbReference type="EMBL" id="KZ819297">
    <property type="protein sequence ID" value="PWN96873.1"/>
    <property type="molecule type" value="Genomic_DNA"/>
</dbReference>
<dbReference type="OrthoDB" id="2399539at2759"/>
<feature type="compositionally biased region" description="Low complexity" evidence="1">
    <location>
        <begin position="682"/>
        <end position="708"/>
    </location>
</feature>
<organism evidence="3 4">
    <name type="scientific">Tilletiopsis washingtonensis</name>
    <dbReference type="NCBI Taxonomy" id="58919"/>
    <lineage>
        <taxon>Eukaryota</taxon>
        <taxon>Fungi</taxon>
        <taxon>Dikarya</taxon>
        <taxon>Basidiomycota</taxon>
        <taxon>Ustilaginomycotina</taxon>
        <taxon>Exobasidiomycetes</taxon>
        <taxon>Entylomatales</taxon>
        <taxon>Entylomatales incertae sedis</taxon>
        <taxon>Tilletiopsis</taxon>
    </lineage>
</organism>
<accession>A0A316Z9K5</accession>
<dbReference type="InterPro" id="IPR036864">
    <property type="entry name" value="Zn2-C6_fun-type_DNA-bd_sf"/>
</dbReference>
<reference evidence="3 4" key="1">
    <citation type="journal article" date="2018" name="Mol. Biol. Evol.">
        <title>Broad Genomic Sampling Reveals a Smut Pathogenic Ancestry of the Fungal Clade Ustilaginomycotina.</title>
        <authorList>
            <person name="Kijpornyongpan T."/>
            <person name="Mondo S.J."/>
            <person name="Barry K."/>
            <person name="Sandor L."/>
            <person name="Lee J."/>
            <person name="Lipzen A."/>
            <person name="Pangilinan J."/>
            <person name="LaButti K."/>
            <person name="Hainaut M."/>
            <person name="Henrissat B."/>
            <person name="Grigoriev I.V."/>
            <person name="Spatafora J.W."/>
            <person name="Aime M.C."/>
        </authorList>
    </citation>
    <scope>NUCLEOTIDE SEQUENCE [LARGE SCALE GENOMIC DNA]</scope>
    <source>
        <strain evidence="3 4">MCA 4186</strain>
    </source>
</reference>
<proteinExistence type="predicted"/>
<dbReference type="InterPro" id="IPR001138">
    <property type="entry name" value="Zn2Cys6_DnaBD"/>
</dbReference>
<dbReference type="Pfam" id="PF00172">
    <property type="entry name" value="Zn_clus"/>
    <property type="match status" value="1"/>
</dbReference>
<feature type="domain" description="Zn(2)-C6 fungal-type" evidence="2">
    <location>
        <begin position="483"/>
        <end position="512"/>
    </location>
</feature>
<feature type="compositionally biased region" description="Low complexity" evidence="1">
    <location>
        <begin position="302"/>
        <end position="311"/>
    </location>
</feature>
<dbReference type="CDD" id="cd00067">
    <property type="entry name" value="GAL4"/>
    <property type="match status" value="1"/>
</dbReference>
<feature type="region of interest" description="Disordered" evidence="1">
    <location>
        <begin position="682"/>
        <end position="716"/>
    </location>
</feature>
<feature type="compositionally biased region" description="Basic residues" evidence="1">
    <location>
        <begin position="276"/>
        <end position="293"/>
    </location>
</feature>
<evidence type="ECO:0000259" key="2">
    <source>
        <dbReference type="PROSITE" id="PS50048"/>
    </source>
</evidence>